<dbReference type="PANTHER" id="PTHR43540:SF6">
    <property type="entry name" value="ISOCHORISMATASE-LIKE DOMAIN-CONTAINING PROTEIN"/>
    <property type="match status" value="1"/>
</dbReference>
<dbReference type="InterPro" id="IPR000868">
    <property type="entry name" value="Isochorismatase-like_dom"/>
</dbReference>
<proteinExistence type="inferred from homology"/>
<evidence type="ECO:0000313" key="5">
    <source>
        <dbReference type="Proteomes" id="UP001596143"/>
    </source>
</evidence>
<dbReference type="PRINTS" id="PR01398">
    <property type="entry name" value="ISCHRISMTASE"/>
</dbReference>
<dbReference type="EC" id="3.-.-.-" evidence="4"/>
<accession>A0ABW0U9E6</accession>
<dbReference type="EMBL" id="JBHSPF010000059">
    <property type="protein sequence ID" value="MFC5629389.1"/>
    <property type="molecule type" value="Genomic_DNA"/>
</dbReference>
<dbReference type="RefSeq" id="WP_270897116.1">
    <property type="nucleotide sequence ID" value="NZ_JBHSPF010000059.1"/>
</dbReference>
<dbReference type="CDD" id="cd00431">
    <property type="entry name" value="cysteine_hydrolases"/>
    <property type="match status" value="1"/>
</dbReference>
<sequence>MVANPHVKEKANIALLIIDMINDFQFEKGEKLAPFALKAAKNLSRLKKKAKEYDIPVIYVNDNYGRWQSDFKELIEHTRTVNAYGKEIVQLLIPDKDDYFVLKPQFSAFFATPLDLLLDYLGVNTLIIGGVAGNMCIHFTANDAYMRNYQLFIPRDCTASNSIEENENALHIMEYVLQANVQATKDYDMNELISNAQKNKKKPDAVPPQK</sequence>
<dbReference type="Gene3D" id="3.40.50.850">
    <property type="entry name" value="Isochorismatase-like"/>
    <property type="match status" value="1"/>
</dbReference>
<dbReference type="InterPro" id="IPR016291">
    <property type="entry name" value="Isochorismatase"/>
</dbReference>
<dbReference type="Pfam" id="PF00857">
    <property type="entry name" value="Isochorismatase"/>
    <property type="match status" value="1"/>
</dbReference>
<comment type="caution">
    <text evidence="4">The sequence shown here is derived from an EMBL/GenBank/DDBJ whole genome shotgun (WGS) entry which is preliminary data.</text>
</comment>
<keyword evidence="5" id="KW-1185">Reference proteome</keyword>
<evidence type="ECO:0000256" key="1">
    <source>
        <dbReference type="ARBA" id="ARBA00006336"/>
    </source>
</evidence>
<reference evidence="5" key="1">
    <citation type="journal article" date="2019" name="Int. J. Syst. Evol. Microbiol.">
        <title>The Global Catalogue of Microorganisms (GCM) 10K type strain sequencing project: providing services to taxonomists for standard genome sequencing and annotation.</title>
        <authorList>
            <consortium name="The Broad Institute Genomics Platform"/>
            <consortium name="The Broad Institute Genome Sequencing Center for Infectious Disease"/>
            <person name="Wu L."/>
            <person name="Ma J."/>
        </authorList>
    </citation>
    <scope>NUCLEOTIDE SEQUENCE [LARGE SCALE GENOMIC DNA]</scope>
    <source>
        <strain evidence="5">CGMCC 1.15790</strain>
    </source>
</reference>
<name>A0ABW0U9E6_9BACI</name>
<comment type="similarity">
    <text evidence="1">Belongs to the isochorismatase family.</text>
</comment>
<evidence type="ECO:0000259" key="3">
    <source>
        <dbReference type="Pfam" id="PF00857"/>
    </source>
</evidence>
<dbReference type="InterPro" id="IPR036380">
    <property type="entry name" value="Isochorismatase-like_sf"/>
</dbReference>
<evidence type="ECO:0000256" key="2">
    <source>
        <dbReference type="ARBA" id="ARBA00022801"/>
    </source>
</evidence>
<feature type="domain" description="Isochorismatase-like" evidence="3">
    <location>
        <begin position="14"/>
        <end position="175"/>
    </location>
</feature>
<dbReference type="PANTHER" id="PTHR43540">
    <property type="entry name" value="PEROXYUREIDOACRYLATE/UREIDOACRYLATE AMIDOHYDROLASE-RELATED"/>
    <property type="match status" value="1"/>
</dbReference>
<protein>
    <submittedName>
        <fullName evidence="4">Isochorismatase family cysteine hydrolase</fullName>
        <ecNumber evidence="4">3.-.-.-</ecNumber>
    </submittedName>
</protein>
<dbReference type="GO" id="GO:0016787">
    <property type="term" value="F:hydrolase activity"/>
    <property type="evidence" value="ECO:0007669"/>
    <property type="project" value="UniProtKB-KW"/>
</dbReference>
<organism evidence="4 5">
    <name type="scientific">Aliibacillus thermotolerans</name>
    <dbReference type="NCBI Taxonomy" id="1834418"/>
    <lineage>
        <taxon>Bacteria</taxon>
        <taxon>Bacillati</taxon>
        <taxon>Bacillota</taxon>
        <taxon>Bacilli</taxon>
        <taxon>Bacillales</taxon>
        <taxon>Bacillaceae</taxon>
        <taxon>Aliibacillus</taxon>
    </lineage>
</organism>
<gene>
    <name evidence="4" type="ORF">ACFPTR_11040</name>
</gene>
<evidence type="ECO:0000313" key="4">
    <source>
        <dbReference type="EMBL" id="MFC5629389.1"/>
    </source>
</evidence>
<keyword evidence="2 4" id="KW-0378">Hydrolase</keyword>
<dbReference type="Proteomes" id="UP001596143">
    <property type="component" value="Unassembled WGS sequence"/>
</dbReference>
<dbReference type="InterPro" id="IPR050272">
    <property type="entry name" value="Isochorismatase-like_hydrls"/>
</dbReference>
<dbReference type="SUPFAM" id="SSF52499">
    <property type="entry name" value="Isochorismatase-like hydrolases"/>
    <property type="match status" value="1"/>
</dbReference>